<evidence type="ECO:0000256" key="3">
    <source>
        <dbReference type="ARBA" id="ARBA00022448"/>
    </source>
</evidence>
<evidence type="ECO:0000259" key="10">
    <source>
        <dbReference type="PROSITE" id="PS50850"/>
    </source>
</evidence>
<feature type="transmembrane region" description="Helical" evidence="9">
    <location>
        <begin position="62"/>
        <end position="81"/>
    </location>
</feature>
<evidence type="ECO:0000256" key="6">
    <source>
        <dbReference type="ARBA" id="ARBA00022989"/>
    </source>
</evidence>
<feature type="transmembrane region" description="Helical" evidence="9">
    <location>
        <begin position="323"/>
        <end position="341"/>
    </location>
</feature>
<dbReference type="Gene3D" id="1.20.1250.20">
    <property type="entry name" value="MFS general substrate transporter like domains"/>
    <property type="match status" value="1"/>
</dbReference>
<dbReference type="GO" id="GO:0022857">
    <property type="term" value="F:transmembrane transporter activity"/>
    <property type="evidence" value="ECO:0007669"/>
    <property type="project" value="InterPro"/>
</dbReference>
<feature type="transmembrane region" description="Helical" evidence="9">
    <location>
        <begin position="249"/>
        <end position="267"/>
    </location>
</feature>
<keyword evidence="7 9" id="KW-0472">Membrane</keyword>
<evidence type="ECO:0000256" key="7">
    <source>
        <dbReference type="ARBA" id="ARBA00023136"/>
    </source>
</evidence>
<dbReference type="Gene3D" id="1.20.1720.10">
    <property type="entry name" value="Multidrug resistance protein D"/>
    <property type="match status" value="1"/>
</dbReference>
<feature type="transmembrane region" description="Helical" evidence="9">
    <location>
        <begin position="378"/>
        <end position="402"/>
    </location>
</feature>
<dbReference type="InterPro" id="IPR011701">
    <property type="entry name" value="MFS"/>
</dbReference>
<dbReference type="GO" id="GO:0005886">
    <property type="term" value="C:plasma membrane"/>
    <property type="evidence" value="ECO:0007669"/>
    <property type="project" value="UniProtKB-SubCell"/>
</dbReference>
<dbReference type="PROSITE" id="PS50850">
    <property type="entry name" value="MFS"/>
    <property type="match status" value="1"/>
</dbReference>
<name>A0A9W6V727_9PSEU</name>
<dbReference type="Proteomes" id="UP001165042">
    <property type="component" value="Unassembled WGS sequence"/>
</dbReference>
<feature type="transmembrane region" description="Helical" evidence="9">
    <location>
        <begin position="287"/>
        <end position="311"/>
    </location>
</feature>
<feature type="compositionally biased region" description="Acidic residues" evidence="8">
    <location>
        <begin position="571"/>
        <end position="583"/>
    </location>
</feature>
<keyword evidence="6 9" id="KW-1133">Transmembrane helix</keyword>
<dbReference type="InterPro" id="IPR013783">
    <property type="entry name" value="Ig-like_fold"/>
</dbReference>
<dbReference type="PANTHER" id="PTHR23501:SF197">
    <property type="entry name" value="COMD"/>
    <property type="match status" value="1"/>
</dbReference>
<keyword evidence="5 9" id="KW-0812">Transmembrane</keyword>
<sequence>MTAATADNPAKHAAPTEGGLTHRQILVIMSGLMLGMFLAALDQTIVGTSIRTIADDLNGLSLQAWATTAYLITSTVSTPLYGKLSDIYGRKPFFLTAISLFIIGSLACTLATSMYELAAYRAFQGLGAGGLMSLALTIIADIVPPRERAKYQGFFLAVFGTSSVLGPVIGGFFAGQGEILGITGWRWVFLVNVPIGIIALFVVMKVLNIPHERHDHRIDYFGAVFLSIAVVPLLIVAEQGREWGWDSQRSLLCYGIGFVGLVGFLLVERAMKDEALIPLRLFRTSTFAMTIIAGTILGIGMFGGITMIPQYLQIVRGFTPTEAGLMMVPLMLGIMFASVVSGQITSKTGRYKVFPIIGSLLLIGGLLLFHLVGVDTPIWQPIVYMVVFGLGLGFCMQTLTVAAQNSVQMRDMGVATAAITFFRQLGGTLGVAVFLSLLFSTVADNIANAFRSAAQNPAFQAALSDPAVRSNPVNDPVFAALRGGGGGGVLQDSSFLQQIDPRLARPFQEGFVESIQLVFLVGAGVMVLAFLVSLFIKEIPLRSGASPAAIMEGGEALLPDEAKESLLGPEEQTDDQAAGEDQADDGKPESNGHPGSNGHAESNGHSESNGHNGFHEPTALRGELVGLRGQVRHPDGTVVPGAALTLLDPGGRQVSRVGSDGTGEYLLDAPNPGSYVLLASAPEHQPKATTVKVRSGQSTLDVVLAGATIVHGFVMTADGHTALGLAQVTLTDHRGEVVESQTTASDGSFRFVGVRQGELTLVVAAEEFQPVAIPLAVPDSGPLRQDVELLGAAALEGMARTGDGAVVANARITVLDSSGEVVAVTNTDESGWYSVDALAEGDYTVIASGYSPSAHEVSLRRGEAGTRDVVLGYDEWK</sequence>
<feature type="transmembrane region" description="Helical" evidence="9">
    <location>
        <begin position="414"/>
        <end position="439"/>
    </location>
</feature>
<evidence type="ECO:0000256" key="5">
    <source>
        <dbReference type="ARBA" id="ARBA00022692"/>
    </source>
</evidence>
<feature type="transmembrane region" description="Helical" evidence="9">
    <location>
        <begin position="121"/>
        <end position="142"/>
    </location>
</feature>
<comment type="similarity">
    <text evidence="2">Belongs to the major facilitator superfamily. TCR/Tet family.</text>
</comment>
<keyword evidence="12" id="KW-1185">Reference proteome</keyword>
<dbReference type="InterPro" id="IPR004638">
    <property type="entry name" value="EmrB-like"/>
</dbReference>
<protein>
    <submittedName>
        <fullName evidence="11">MFS transporter</fullName>
    </submittedName>
</protein>
<evidence type="ECO:0000256" key="8">
    <source>
        <dbReference type="SAM" id="MobiDB-lite"/>
    </source>
</evidence>
<feature type="transmembrane region" description="Helical" evidence="9">
    <location>
        <begin position="154"/>
        <end position="175"/>
    </location>
</feature>
<dbReference type="InterPro" id="IPR020846">
    <property type="entry name" value="MFS_dom"/>
</dbReference>
<feature type="region of interest" description="Disordered" evidence="8">
    <location>
        <begin position="567"/>
        <end position="617"/>
    </location>
</feature>
<dbReference type="Pfam" id="PF13620">
    <property type="entry name" value="CarboxypepD_reg"/>
    <property type="match status" value="3"/>
</dbReference>
<dbReference type="FunFam" id="1.20.1720.10:FF:000004">
    <property type="entry name" value="EmrB/QacA family drug resistance transporter"/>
    <property type="match status" value="1"/>
</dbReference>
<feature type="domain" description="Major facilitator superfamily (MFS) profile" evidence="10">
    <location>
        <begin position="28"/>
        <end position="541"/>
    </location>
</feature>
<dbReference type="Gene3D" id="2.60.40.1120">
    <property type="entry name" value="Carboxypeptidase-like, regulatory domain"/>
    <property type="match status" value="2"/>
</dbReference>
<evidence type="ECO:0000313" key="11">
    <source>
        <dbReference type="EMBL" id="GLW92270.1"/>
    </source>
</evidence>
<dbReference type="CDD" id="cd17502">
    <property type="entry name" value="MFS_Azr1_MDR_like"/>
    <property type="match status" value="1"/>
</dbReference>
<gene>
    <name evidence="11" type="ORF">Aglo03_30860</name>
</gene>
<dbReference type="SUPFAM" id="SSF49478">
    <property type="entry name" value="Cna protein B-type domain"/>
    <property type="match status" value="1"/>
</dbReference>
<feature type="transmembrane region" description="Helical" evidence="9">
    <location>
        <begin position="353"/>
        <end position="372"/>
    </location>
</feature>
<feature type="transmembrane region" description="Helical" evidence="9">
    <location>
        <begin position="187"/>
        <end position="208"/>
    </location>
</feature>
<dbReference type="Gene3D" id="2.60.40.10">
    <property type="entry name" value="Immunoglobulins"/>
    <property type="match status" value="1"/>
</dbReference>
<keyword evidence="3" id="KW-0813">Transport</keyword>
<accession>A0A9W6V727</accession>
<evidence type="ECO:0000256" key="4">
    <source>
        <dbReference type="ARBA" id="ARBA00022475"/>
    </source>
</evidence>
<dbReference type="EMBL" id="BSSD01000004">
    <property type="protein sequence ID" value="GLW92270.1"/>
    <property type="molecule type" value="Genomic_DNA"/>
</dbReference>
<dbReference type="InterPro" id="IPR036259">
    <property type="entry name" value="MFS_trans_sf"/>
</dbReference>
<dbReference type="SUPFAM" id="SSF103473">
    <property type="entry name" value="MFS general substrate transporter"/>
    <property type="match status" value="1"/>
</dbReference>
<keyword evidence="4" id="KW-1003">Cell membrane</keyword>
<comment type="subcellular location">
    <subcellularLocation>
        <location evidence="1">Cell membrane</location>
        <topology evidence="1">Multi-pass membrane protein</topology>
    </subcellularLocation>
</comment>
<organism evidence="11 12">
    <name type="scientific">Actinokineospora globicatena</name>
    <dbReference type="NCBI Taxonomy" id="103729"/>
    <lineage>
        <taxon>Bacteria</taxon>
        <taxon>Bacillati</taxon>
        <taxon>Actinomycetota</taxon>
        <taxon>Actinomycetes</taxon>
        <taxon>Pseudonocardiales</taxon>
        <taxon>Pseudonocardiaceae</taxon>
        <taxon>Actinokineospora</taxon>
    </lineage>
</organism>
<evidence type="ECO:0000256" key="2">
    <source>
        <dbReference type="ARBA" id="ARBA00007520"/>
    </source>
</evidence>
<reference evidence="11" key="1">
    <citation type="submission" date="2023-02" db="EMBL/GenBank/DDBJ databases">
        <title>Actinokineospora globicatena NBRC 15670.</title>
        <authorList>
            <person name="Ichikawa N."/>
            <person name="Sato H."/>
            <person name="Tonouchi N."/>
        </authorList>
    </citation>
    <scope>NUCLEOTIDE SEQUENCE</scope>
    <source>
        <strain evidence="11">NBRC 15670</strain>
    </source>
</reference>
<feature type="transmembrane region" description="Helical" evidence="9">
    <location>
        <begin position="93"/>
        <end position="115"/>
    </location>
</feature>
<dbReference type="InterPro" id="IPR008969">
    <property type="entry name" value="CarboxyPept-like_regulatory"/>
</dbReference>
<evidence type="ECO:0000313" key="12">
    <source>
        <dbReference type="Proteomes" id="UP001165042"/>
    </source>
</evidence>
<evidence type="ECO:0000256" key="9">
    <source>
        <dbReference type="SAM" id="Phobius"/>
    </source>
</evidence>
<proteinExistence type="inferred from homology"/>
<dbReference type="PANTHER" id="PTHR23501">
    <property type="entry name" value="MAJOR FACILITATOR SUPERFAMILY"/>
    <property type="match status" value="1"/>
</dbReference>
<dbReference type="NCBIfam" id="TIGR00711">
    <property type="entry name" value="efflux_EmrB"/>
    <property type="match status" value="1"/>
</dbReference>
<comment type="caution">
    <text evidence="11">The sequence shown here is derived from an EMBL/GenBank/DDBJ whole genome shotgun (WGS) entry which is preliminary data.</text>
</comment>
<feature type="transmembrane region" description="Helical" evidence="9">
    <location>
        <begin position="220"/>
        <end position="237"/>
    </location>
</feature>
<feature type="transmembrane region" description="Helical" evidence="9">
    <location>
        <begin position="25"/>
        <end position="50"/>
    </location>
</feature>
<dbReference type="RefSeq" id="WP_285610890.1">
    <property type="nucleotide sequence ID" value="NZ_BSSD01000004.1"/>
</dbReference>
<dbReference type="SUPFAM" id="SSF49464">
    <property type="entry name" value="Carboxypeptidase regulatory domain-like"/>
    <property type="match status" value="2"/>
</dbReference>
<dbReference type="AlphaFoldDB" id="A0A9W6V727"/>
<dbReference type="Pfam" id="PF07690">
    <property type="entry name" value="MFS_1"/>
    <property type="match status" value="1"/>
</dbReference>
<dbReference type="GO" id="GO:0005975">
    <property type="term" value="P:carbohydrate metabolic process"/>
    <property type="evidence" value="ECO:0007669"/>
    <property type="project" value="UniProtKB-ARBA"/>
</dbReference>
<feature type="transmembrane region" description="Helical" evidence="9">
    <location>
        <begin position="515"/>
        <end position="536"/>
    </location>
</feature>
<feature type="compositionally biased region" description="Polar residues" evidence="8">
    <location>
        <begin position="599"/>
        <end position="611"/>
    </location>
</feature>
<evidence type="ECO:0000256" key="1">
    <source>
        <dbReference type="ARBA" id="ARBA00004651"/>
    </source>
</evidence>